<evidence type="ECO:0008006" key="3">
    <source>
        <dbReference type="Google" id="ProtNLM"/>
    </source>
</evidence>
<name>A0ABQ2Z7M3_9ACTN</name>
<evidence type="ECO:0000313" key="2">
    <source>
        <dbReference type="Proteomes" id="UP000659223"/>
    </source>
</evidence>
<keyword evidence="2" id="KW-1185">Reference proteome</keyword>
<sequence length="181" mass="19349">MLPEAACLAGRLLLAQGRRKEAIKELETAGRRLEERGRNNTLWAPWALDLAVALKDEDPERARTLADKAVRHAARFGTDTAVGEALRRAALVAGPDEALVKLGQAVVHLRRSPCKYEFAAALVAHGSALLRADRLSEAAERLREGLEVSQQCAADGLVETARADLASAVCEGAEPAGDTVH</sequence>
<evidence type="ECO:0000313" key="1">
    <source>
        <dbReference type="EMBL" id="GGY06075.1"/>
    </source>
</evidence>
<accession>A0ABQ2Z7M3</accession>
<protein>
    <recommendedName>
        <fullName evidence="3">MalT-like TPR region domain-containing protein</fullName>
    </recommendedName>
</protein>
<dbReference type="Proteomes" id="UP000659223">
    <property type="component" value="Unassembled WGS sequence"/>
</dbReference>
<comment type="caution">
    <text evidence="1">The sequence shown here is derived from an EMBL/GenBank/DDBJ whole genome shotgun (WGS) entry which is preliminary data.</text>
</comment>
<dbReference type="InterPro" id="IPR011990">
    <property type="entry name" value="TPR-like_helical_dom_sf"/>
</dbReference>
<dbReference type="EMBL" id="BMUT01000017">
    <property type="protein sequence ID" value="GGY06075.1"/>
    <property type="molecule type" value="Genomic_DNA"/>
</dbReference>
<dbReference type="SUPFAM" id="SSF48452">
    <property type="entry name" value="TPR-like"/>
    <property type="match status" value="1"/>
</dbReference>
<proteinExistence type="predicted"/>
<reference evidence="2" key="1">
    <citation type="journal article" date="2019" name="Int. J. Syst. Evol. Microbiol.">
        <title>The Global Catalogue of Microorganisms (GCM) 10K type strain sequencing project: providing services to taxonomists for standard genome sequencing and annotation.</title>
        <authorList>
            <consortium name="The Broad Institute Genomics Platform"/>
            <consortium name="The Broad Institute Genome Sequencing Center for Infectious Disease"/>
            <person name="Wu L."/>
            <person name="Ma J."/>
        </authorList>
    </citation>
    <scope>NUCLEOTIDE SEQUENCE [LARGE SCALE GENOMIC DNA]</scope>
    <source>
        <strain evidence="2">JCM 4586</strain>
    </source>
</reference>
<gene>
    <name evidence="1" type="ORF">GCM10010324_61190</name>
</gene>
<organism evidence="1 2">
    <name type="scientific">Streptomyces hiroshimensis</name>
    <dbReference type="NCBI Taxonomy" id="66424"/>
    <lineage>
        <taxon>Bacteria</taxon>
        <taxon>Bacillati</taxon>
        <taxon>Actinomycetota</taxon>
        <taxon>Actinomycetes</taxon>
        <taxon>Kitasatosporales</taxon>
        <taxon>Streptomycetaceae</taxon>
        <taxon>Streptomyces</taxon>
    </lineage>
</organism>